<sequence length="170" mass="20628">MENVKQLMEKKAEIIKELEAKKEKYDLLQKEIEQTISLESFDKIDKEINQIFEEIQKLEKILENFAKNENTIIDQVKKQKDKEYYQENEIIKKNMEKISKEFFKFIEKLEKIGIETEKEIQQIEKPLEIEYQTLRAEKKIDGSQYIRLYSNDVQNTEIYFKGIWGSRFEK</sequence>
<reference evidence="2 3" key="1">
    <citation type="submission" date="2013-08" db="EMBL/GenBank/DDBJ databases">
        <authorList>
            <person name="Weinstock G."/>
            <person name="Sodergren E."/>
            <person name="Wylie T."/>
            <person name="Fulton L."/>
            <person name="Fulton R."/>
            <person name="Fronick C."/>
            <person name="O'Laughlin M."/>
            <person name="Godfrey J."/>
            <person name="Miner T."/>
            <person name="Herter B."/>
            <person name="Appelbaum E."/>
            <person name="Cordes M."/>
            <person name="Lek S."/>
            <person name="Wollam A."/>
            <person name="Pepin K.H."/>
            <person name="Palsikar V.B."/>
            <person name="Mitreva M."/>
            <person name="Wilson R.K."/>
        </authorList>
    </citation>
    <scope>NUCLEOTIDE SEQUENCE [LARGE SCALE GENOMIC DNA]</scope>
    <source>
        <strain evidence="2 3">ATCC BAA-474</strain>
    </source>
</reference>
<dbReference type="STRING" id="1319815.HMPREF0202_01349"/>
<feature type="coiled-coil region" evidence="1">
    <location>
        <begin position="1"/>
        <end position="68"/>
    </location>
</feature>
<dbReference type="AlphaFoldDB" id="U7VB60"/>
<organism evidence="2 3">
    <name type="scientific">Cetobacterium somerae ATCC BAA-474</name>
    <dbReference type="NCBI Taxonomy" id="1319815"/>
    <lineage>
        <taxon>Bacteria</taxon>
        <taxon>Fusobacteriati</taxon>
        <taxon>Fusobacteriota</taxon>
        <taxon>Fusobacteriia</taxon>
        <taxon>Fusobacteriales</taxon>
        <taxon>Fusobacteriaceae</taxon>
        <taxon>Cetobacterium</taxon>
    </lineage>
</organism>
<name>U7VB60_9FUSO</name>
<gene>
    <name evidence="2" type="ORF">HMPREF0202_01349</name>
</gene>
<accession>U7VB60</accession>
<evidence type="ECO:0000313" key="3">
    <source>
        <dbReference type="Proteomes" id="UP000017081"/>
    </source>
</evidence>
<dbReference type="HOGENOM" id="CLU_1567898_0_0_0"/>
<evidence type="ECO:0000256" key="1">
    <source>
        <dbReference type="SAM" id="Coils"/>
    </source>
</evidence>
<comment type="caution">
    <text evidence="2">The sequence shown here is derived from an EMBL/GenBank/DDBJ whole genome shotgun (WGS) entry which is preliminary data.</text>
</comment>
<dbReference type="RefSeq" id="WP_023050887.1">
    <property type="nucleotide sequence ID" value="NZ_CP173066.2"/>
</dbReference>
<protein>
    <submittedName>
        <fullName evidence="2">Uncharacterized protein</fullName>
    </submittedName>
</protein>
<proteinExistence type="predicted"/>
<dbReference type="EMBL" id="AXZF01000050">
    <property type="protein sequence ID" value="ERT68750.1"/>
    <property type="molecule type" value="Genomic_DNA"/>
</dbReference>
<keyword evidence="3" id="KW-1185">Reference proteome</keyword>
<evidence type="ECO:0000313" key="2">
    <source>
        <dbReference type="EMBL" id="ERT68750.1"/>
    </source>
</evidence>
<dbReference type="Proteomes" id="UP000017081">
    <property type="component" value="Unassembled WGS sequence"/>
</dbReference>
<keyword evidence="1" id="KW-0175">Coiled coil</keyword>